<organism evidence="1">
    <name type="scientific">Arundo donax</name>
    <name type="common">Giant reed</name>
    <name type="synonym">Donax arundinaceus</name>
    <dbReference type="NCBI Taxonomy" id="35708"/>
    <lineage>
        <taxon>Eukaryota</taxon>
        <taxon>Viridiplantae</taxon>
        <taxon>Streptophyta</taxon>
        <taxon>Embryophyta</taxon>
        <taxon>Tracheophyta</taxon>
        <taxon>Spermatophyta</taxon>
        <taxon>Magnoliopsida</taxon>
        <taxon>Liliopsida</taxon>
        <taxon>Poales</taxon>
        <taxon>Poaceae</taxon>
        <taxon>PACMAD clade</taxon>
        <taxon>Arundinoideae</taxon>
        <taxon>Arundineae</taxon>
        <taxon>Arundo</taxon>
    </lineage>
</organism>
<protein>
    <submittedName>
        <fullName evidence="1">Uncharacterized protein</fullName>
    </submittedName>
</protein>
<dbReference type="AlphaFoldDB" id="A0A0A9CJI9"/>
<evidence type="ECO:0000313" key="1">
    <source>
        <dbReference type="EMBL" id="JAD71677.1"/>
    </source>
</evidence>
<name>A0A0A9CJI9_ARUDO</name>
<dbReference type="EMBL" id="GBRH01226218">
    <property type="protein sequence ID" value="JAD71677.1"/>
    <property type="molecule type" value="Transcribed_RNA"/>
</dbReference>
<reference evidence="1" key="2">
    <citation type="journal article" date="2015" name="Data Brief">
        <title>Shoot transcriptome of the giant reed, Arundo donax.</title>
        <authorList>
            <person name="Barrero R.A."/>
            <person name="Guerrero F.D."/>
            <person name="Moolhuijzen P."/>
            <person name="Goolsby J.A."/>
            <person name="Tidwell J."/>
            <person name="Bellgard S.E."/>
            <person name="Bellgard M.I."/>
        </authorList>
    </citation>
    <scope>NUCLEOTIDE SEQUENCE</scope>
    <source>
        <tissue evidence="1">Shoot tissue taken approximately 20 cm above the soil surface</tissue>
    </source>
</reference>
<accession>A0A0A9CJI9</accession>
<reference evidence="1" key="1">
    <citation type="submission" date="2014-09" db="EMBL/GenBank/DDBJ databases">
        <authorList>
            <person name="Magalhaes I.L.F."/>
            <person name="Oliveira U."/>
            <person name="Santos F.R."/>
            <person name="Vidigal T.H.D.A."/>
            <person name="Brescovit A.D."/>
            <person name="Santos A.J."/>
        </authorList>
    </citation>
    <scope>NUCLEOTIDE SEQUENCE</scope>
    <source>
        <tissue evidence="1">Shoot tissue taken approximately 20 cm above the soil surface</tissue>
    </source>
</reference>
<proteinExistence type="predicted"/>
<sequence>MVMAIVFLHNLILLRTKAYHENISRIKKN</sequence>